<comment type="caution">
    <text evidence="3">The sequence shown here is derived from an EMBL/GenBank/DDBJ whole genome shotgun (WGS) entry which is preliminary data.</text>
</comment>
<sequence length="277" mass="31048">MKNLSKSLLGLAMVVALSSTSFAAEKQFTTKDLNEESVLALSWVQNSAEFTALSYQAFNLAKLRWDMDKQEGKKAIVVDVDETIIDNSPYNGGLIDKDYGYSGDTWKAWSEDKSATAMPGAVDFLNYVVETGGDVFYVTNRKSMPEKNMDLKQSTMENLKALGFPQVDEKHMMLRTGTSKKQERRDSVTGMGYKIVLLMGDNLADFDVAFDGDTMEGRSKAVETHKMSFGDKFIVLPNPIYGAWEAAVYGGGEWYKKSAQEKSELRKSTLRKFEFEK</sequence>
<protein>
    <submittedName>
        <fullName evidence="3">5'-nucleotidase, lipoprotein e(P4) family</fullName>
    </submittedName>
</protein>
<keyword evidence="3" id="KW-0449">Lipoprotein</keyword>
<accession>A0ABU9HEL1</accession>
<dbReference type="SFLD" id="SFLDG01125">
    <property type="entry name" value="C1.1:_Acid_Phosphatase_Like"/>
    <property type="match status" value="1"/>
</dbReference>
<proteinExistence type="predicted"/>
<dbReference type="SFLD" id="SFLDS00003">
    <property type="entry name" value="Haloacid_Dehalogenase"/>
    <property type="match status" value="1"/>
</dbReference>
<dbReference type="InterPro" id="IPR005519">
    <property type="entry name" value="Acid_phosphat_B-like"/>
</dbReference>
<evidence type="ECO:0000313" key="4">
    <source>
        <dbReference type="Proteomes" id="UP001366060"/>
    </source>
</evidence>
<dbReference type="NCBIfam" id="TIGR01533">
    <property type="entry name" value="lipo_e_P4"/>
    <property type="match status" value="1"/>
</dbReference>
<dbReference type="InterPro" id="IPR006423">
    <property type="entry name" value="Lipo_e_P4"/>
</dbReference>
<keyword evidence="1 2" id="KW-0732">Signal</keyword>
<name>A0ABU9HEL1_9GAMM</name>
<dbReference type="PIRSF" id="PIRSF019271">
    <property type="entry name" value="Acid_Ptase_C"/>
    <property type="match status" value="1"/>
</dbReference>
<evidence type="ECO:0000256" key="1">
    <source>
        <dbReference type="ARBA" id="ARBA00022729"/>
    </source>
</evidence>
<reference evidence="3 4" key="1">
    <citation type="submission" date="2024-02" db="EMBL/GenBank/DDBJ databases">
        <title>Bacteria isolated from the canopy kelp, Nereocystis luetkeana.</title>
        <authorList>
            <person name="Pfister C.A."/>
            <person name="Younker I.T."/>
            <person name="Light S.H."/>
        </authorList>
    </citation>
    <scope>NUCLEOTIDE SEQUENCE [LARGE SCALE GENOMIC DNA]</scope>
    <source>
        <strain evidence="3 4">TI.2.07</strain>
    </source>
</reference>
<dbReference type="Pfam" id="PF03767">
    <property type="entry name" value="Acid_phosphat_B"/>
    <property type="match status" value="1"/>
</dbReference>
<dbReference type="InterPro" id="IPR036412">
    <property type="entry name" value="HAD-like_sf"/>
</dbReference>
<evidence type="ECO:0000313" key="3">
    <source>
        <dbReference type="EMBL" id="MEL0660345.1"/>
    </source>
</evidence>
<organism evidence="3 4">
    <name type="scientific">Psychromonas arctica</name>
    <dbReference type="NCBI Taxonomy" id="168275"/>
    <lineage>
        <taxon>Bacteria</taxon>
        <taxon>Pseudomonadati</taxon>
        <taxon>Pseudomonadota</taxon>
        <taxon>Gammaproteobacteria</taxon>
        <taxon>Alteromonadales</taxon>
        <taxon>Psychromonadaceae</taxon>
        <taxon>Psychromonas</taxon>
    </lineage>
</organism>
<dbReference type="SUPFAM" id="SSF56784">
    <property type="entry name" value="HAD-like"/>
    <property type="match status" value="1"/>
</dbReference>
<dbReference type="InterPro" id="IPR023214">
    <property type="entry name" value="HAD_sf"/>
</dbReference>
<dbReference type="PANTHER" id="PTHR31284:SF10">
    <property type="entry name" value="ACID PHOSPHATASE-LIKE PROTEIN"/>
    <property type="match status" value="1"/>
</dbReference>
<dbReference type="EMBL" id="JBAKBA010000040">
    <property type="protein sequence ID" value="MEL0660345.1"/>
    <property type="molecule type" value="Genomic_DNA"/>
</dbReference>
<dbReference type="PANTHER" id="PTHR31284">
    <property type="entry name" value="ACID PHOSPHATASE-LIKE PROTEIN"/>
    <property type="match status" value="1"/>
</dbReference>
<dbReference type="Proteomes" id="UP001366060">
    <property type="component" value="Unassembled WGS sequence"/>
</dbReference>
<feature type="signal peptide" evidence="2">
    <location>
        <begin position="1"/>
        <end position="23"/>
    </location>
</feature>
<dbReference type="RefSeq" id="WP_341628806.1">
    <property type="nucleotide sequence ID" value="NZ_JBAKBA010000040.1"/>
</dbReference>
<evidence type="ECO:0000256" key="2">
    <source>
        <dbReference type="SAM" id="SignalP"/>
    </source>
</evidence>
<gene>
    <name evidence="3" type="ORF">V6255_14495</name>
</gene>
<feature type="chain" id="PRO_5045334222" evidence="2">
    <location>
        <begin position="24"/>
        <end position="277"/>
    </location>
</feature>
<keyword evidence="4" id="KW-1185">Reference proteome</keyword>
<dbReference type="Gene3D" id="3.40.50.1000">
    <property type="entry name" value="HAD superfamily/HAD-like"/>
    <property type="match status" value="1"/>
</dbReference>